<evidence type="ECO:0000313" key="2">
    <source>
        <dbReference type="Proteomes" id="UP000016536"/>
    </source>
</evidence>
<protein>
    <submittedName>
        <fullName evidence="1">Uncharacterized protein</fullName>
    </submittedName>
</protein>
<keyword evidence="2" id="KW-1185">Reference proteome</keyword>
<evidence type="ECO:0000313" key="1">
    <source>
        <dbReference type="EMBL" id="ERH21286.1"/>
    </source>
</evidence>
<gene>
    <name evidence="1" type="ORF">HMPREF1979_03159</name>
</gene>
<dbReference type="Proteomes" id="UP000016536">
    <property type="component" value="Unassembled WGS sequence"/>
</dbReference>
<sequence>MRLAFHPRRRPILYPISDRETAHDTITSHRQGRLPCNVFDTVTMGTVSACMQVRVRAGP</sequence>
<accession>U1QG88</accession>
<organism evidence="1 2">
    <name type="scientific">Actinomyces johnsonii F0542</name>
    <dbReference type="NCBI Taxonomy" id="1321818"/>
    <lineage>
        <taxon>Bacteria</taxon>
        <taxon>Bacillati</taxon>
        <taxon>Actinomycetota</taxon>
        <taxon>Actinomycetes</taxon>
        <taxon>Actinomycetales</taxon>
        <taxon>Actinomycetaceae</taxon>
        <taxon>Actinomyces</taxon>
    </lineage>
</organism>
<reference evidence="1 2" key="1">
    <citation type="submission" date="2013-08" db="EMBL/GenBank/DDBJ databases">
        <authorList>
            <person name="Weinstock G."/>
            <person name="Sodergren E."/>
            <person name="Wylie T."/>
            <person name="Fulton L."/>
            <person name="Fulton R."/>
            <person name="Fronick C."/>
            <person name="O'Laughlin M."/>
            <person name="Godfrey J."/>
            <person name="Miner T."/>
            <person name="Herter B."/>
            <person name="Appelbaum E."/>
            <person name="Cordes M."/>
            <person name="Lek S."/>
            <person name="Wollam A."/>
            <person name="Pepin K.H."/>
            <person name="Palsikar V.B."/>
            <person name="Mitreva M."/>
            <person name="Wilson R.K."/>
        </authorList>
    </citation>
    <scope>NUCLEOTIDE SEQUENCE [LARGE SCALE GENOMIC DNA]</scope>
    <source>
        <strain evidence="1 2">F0542</strain>
    </source>
</reference>
<dbReference type="AlphaFoldDB" id="U1QG88"/>
<proteinExistence type="predicted"/>
<comment type="caution">
    <text evidence="1">The sequence shown here is derived from an EMBL/GenBank/DDBJ whole genome shotgun (WGS) entry which is preliminary data.</text>
</comment>
<name>U1QG88_9ACTO</name>
<dbReference type="EMBL" id="AWSE01000265">
    <property type="protein sequence ID" value="ERH21286.1"/>
    <property type="molecule type" value="Genomic_DNA"/>
</dbReference>
<dbReference type="HOGENOM" id="CLU_2949833_0_0_11"/>